<dbReference type="InterPro" id="IPR036291">
    <property type="entry name" value="NAD(P)-bd_dom_sf"/>
</dbReference>
<dbReference type="PANTHER" id="PTHR43976:SF16">
    <property type="entry name" value="SHORT-CHAIN DEHYDROGENASE_REDUCTASE FAMILY PROTEIN"/>
    <property type="match status" value="1"/>
</dbReference>
<keyword evidence="5" id="KW-1185">Reference proteome</keyword>
<dbReference type="RefSeq" id="WP_116776465.1">
    <property type="nucleotide sequence ID" value="NZ_QDKG01000005.1"/>
</dbReference>
<dbReference type="Proteomes" id="UP000245627">
    <property type="component" value="Unassembled WGS sequence"/>
</dbReference>
<keyword evidence="2" id="KW-0560">Oxidoreductase</keyword>
<dbReference type="InterPro" id="IPR051911">
    <property type="entry name" value="SDR_oxidoreductase"/>
</dbReference>
<evidence type="ECO:0000256" key="2">
    <source>
        <dbReference type="ARBA" id="ARBA00023002"/>
    </source>
</evidence>
<dbReference type="PRINTS" id="PR00080">
    <property type="entry name" value="SDRFAMILY"/>
</dbReference>
<dbReference type="InterPro" id="IPR002347">
    <property type="entry name" value="SDR_fam"/>
</dbReference>
<dbReference type="NCBIfam" id="NF006114">
    <property type="entry name" value="PRK08263.1"/>
    <property type="match status" value="1"/>
</dbReference>
<evidence type="ECO:0000313" key="5">
    <source>
        <dbReference type="Proteomes" id="UP000245627"/>
    </source>
</evidence>
<sequence>MEEEQDKVWFITGTSRGFGRVWTEAVLKRGDKVVATARNVVTLGDLKDKYGDQILTLEVDVTNPEQVRKAVQAAVDYFGRLDVVFNNAGYSLIGTIEECTPDEVRAMYETNIIGAVNVLQSTIPILRKQGYGHILGTSSAVGHYSLPVIGYYSSSKWAFEAIYESLQKEIEAFGIHVTIIEPGAYATEFGSKNSLRIASKKIEAYDNLKDTISVNMKAMERGNPNATSEAIFAVVDAEHPPLRLLLGKGNLPYIEKVYQQRLEIWKAWESISESAQ</sequence>
<organism evidence="4 5">
    <name type="scientific">Sphingobacterium corticibacter</name>
    <dbReference type="NCBI Taxonomy" id="2171749"/>
    <lineage>
        <taxon>Bacteria</taxon>
        <taxon>Pseudomonadati</taxon>
        <taxon>Bacteroidota</taxon>
        <taxon>Sphingobacteriia</taxon>
        <taxon>Sphingobacteriales</taxon>
        <taxon>Sphingobacteriaceae</taxon>
        <taxon>Sphingobacterium</taxon>
    </lineage>
</organism>
<dbReference type="SUPFAM" id="SSF51735">
    <property type="entry name" value="NAD(P)-binding Rossmann-fold domains"/>
    <property type="match status" value="1"/>
</dbReference>
<dbReference type="EMBL" id="QDKG01000005">
    <property type="protein sequence ID" value="PVH24517.1"/>
    <property type="molecule type" value="Genomic_DNA"/>
</dbReference>
<dbReference type="CDD" id="cd05374">
    <property type="entry name" value="17beta-HSD-like_SDR_c"/>
    <property type="match status" value="1"/>
</dbReference>
<gene>
    <name evidence="4" type="ORF">DC487_13355</name>
</gene>
<reference evidence="4 5" key="1">
    <citation type="submission" date="2018-04" db="EMBL/GenBank/DDBJ databases">
        <title>Sphingobacterium cortibacter sp. nov.</title>
        <authorList>
            <person name="Li Y."/>
        </authorList>
    </citation>
    <scope>NUCLEOTIDE SEQUENCE [LARGE SCALE GENOMIC DNA]</scope>
    <source>
        <strain evidence="4 5">2c-3</strain>
    </source>
</reference>
<dbReference type="Pfam" id="PF00106">
    <property type="entry name" value="adh_short"/>
    <property type="match status" value="1"/>
</dbReference>
<evidence type="ECO:0000313" key="4">
    <source>
        <dbReference type="EMBL" id="PVH24517.1"/>
    </source>
</evidence>
<dbReference type="PANTHER" id="PTHR43976">
    <property type="entry name" value="SHORT CHAIN DEHYDROGENASE"/>
    <property type="match status" value="1"/>
</dbReference>
<proteinExistence type="inferred from homology"/>
<evidence type="ECO:0000256" key="1">
    <source>
        <dbReference type="ARBA" id="ARBA00006484"/>
    </source>
</evidence>
<dbReference type="OrthoDB" id="1235794at2"/>
<dbReference type="AlphaFoldDB" id="A0A2T8HGF0"/>
<accession>A0A2T8HGF0</accession>
<protein>
    <submittedName>
        <fullName evidence="4">Short-chain dehydrogenase/reductase</fullName>
    </submittedName>
</protein>
<comment type="similarity">
    <text evidence="1 3">Belongs to the short-chain dehydrogenases/reductases (SDR) family.</text>
</comment>
<evidence type="ECO:0000256" key="3">
    <source>
        <dbReference type="RuleBase" id="RU000363"/>
    </source>
</evidence>
<dbReference type="PRINTS" id="PR00081">
    <property type="entry name" value="GDHRDH"/>
</dbReference>
<comment type="caution">
    <text evidence="4">The sequence shown here is derived from an EMBL/GenBank/DDBJ whole genome shotgun (WGS) entry which is preliminary data.</text>
</comment>
<name>A0A2T8HGF0_9SPHI</name>
<dbReference type="Gene3D" id="3.40.50.720">
    <property type="entry name" value="NAD(P)-binding Rossmann-like Domain"/>
    <property type="match status" value="1"/>
</dbReference>
<dbReference type="GO" id="GO:0016491">
    <property type="term" value="F:oxidoreductase activity"/>
    <property type="evidence" value="ECO:0007669"/>
    <property type="project" value="UniProtKB-KW"/>
</dbReference>